<protein>
    <submittedName>
        <fullName evidence="1">Uncharacterized protein</fullName>
    </submittedName>
</protein>
<dbReference type="Proteomes" id="UP000002971">
    <property type="component" value="Unassembled WGS sequence"/>
</dbReference>
<evidence type="ECO:0000313" key="1">
    <source>
        <dbReference type="EMBL" id="EGM51688.1"/>
    </source>
</evidence>
<dbReference type="AlphaFoldDB" id="F7R073"/>
<comment type="caution">
    <text evidence="1">The sequence shown here is derived from an EMBL/GenBank/DDBJ whole genome shotgun (WGS) entry which is preliminary data.</text>
</comment>
<proteinExistence type="predicted"/>
<name>F7R073_9LACO</name>
<dbReference type="EMBL" id="AFOJ01000005">
    <property type="protein sequence ID" value="EGM51688.1"/>
    <property type="molecule type" value="Genomic_DNA"/>
</dbReference>
<gene>
    <name evidence="1" type="ORF">LRU_01202</name>
</gene>
<reference evidence="1 2" key="1">
    <citation type="journal article" date="2011" name="J. Bacteriol.">
        <title>Genome Sequence of Lactobacillus ruminis SPM0211, Isolated from a Fecal Sample from a Healthy Korean.</title>
        <authorList>
            <person name="Lee S."/>
            <person name="Cho Y.J."/>
            <person name="Lee A.H."/>
            <person name="Chun J."/>
            <person name="Ha N.J."/>
            <person name="Ko G."/>
        </authorList>
    </citation>
    <scope>NUCLEOTIDE SEQUENCE [LARGE SCALE GENOMIC DNA]</scope>
    <source>
        <strain evidence="1 2">SPM0211</strain>
    </source>
</reference>
<accession>F7R073</accession>
<organism evidence="1 2">
    <name type="scientific">Ligilactobacillus ruminis SPM0211</name>
    <dbReference type="NCBI Taxonomy" id="1040964"/>
    <lineage>
        <taxon>Bacteria</taxon>
        <taxon>Bacillati</taxon>
        <taxon>Bacillota</taxon>
        <taxon>Bacilli</taxon>
        <taxon>Lactobacillales</taxon>
        <taxon>Lactobacillaceae</taxon>
        <taxon>Ligilactobacillus</taxon>
    </lineage>
</organism>
<sequence length="59" mass="6761">MSEQAIRSAAFDKKVIKIKKAGRIQSQIDRLCSAFNLFQASDHLCKTLFNVYVITRKTK</sequence>
<evidence type="ECO:0000313" key="2">
    <source>
        <dbReference type="Proteomes" id="UP000002971"/>
    </source>
</evidence>